<dbReference type="Pfam" id="PF22691">
    <property type="entry name" value="Thiolase_C_1"/>
    <property type="match status" value="1"/>
</dbReference>
<dbReference type="EMBL" id="JAWSTH010000108">
    <property type="protein sequence ID" value="MDW5597885.1"/>
    <property type="molecule type" value="Genomic_DNA"/>
</dbReference>
<accession>A0ABU4HXD5</accession>
<evidence type="ECO:0000259" key="1">
    <source>
        <dbReference type="Pfam" id="PF22691"/>
    </source>
</evidence>
<gene>
    <name evidence="2" type="ORF">R7226_26260</name>
</gene>
<sequence>MVERERVTTAPAPVIVGAGSAVYERHPGVERRTETFIAEAVVAALADAGIHKNEVDGLGIASFSLAPDHAIDLTWKLGMTVRWVMEDSNGGASAINMLQHAVRAIEAGDAETIVLAAGDRMEKREFHLMTDRYNRVARDYLAPLPLNGPNALFAFLTERYGRLHGLEREDFGCIPLAQRAWAGRNPAAVYRRAMTLAEYMESVPIAPPLTRFDCVPIVSGGDAIVVTTPERAARLKGPHAGVRAIRALHNHDQQEGDGIHSGFAQFRDDLWAAAGARPEDLDSAHIYDDYPVMVLVQLADLGVIPDDDVKRYLHKTILEEMWPVNTSGGQLSAGQAGASGGMHGLAEAVQQLRGTAGERQVPDAELALATGYGMVLYTHGACHNAAVLERRGG</sequence>
<dbReference type="InterPro" id="IPR002155">
    <property type="entry name" value="Thiolase"/>
</dbReference>
<organism evidence="2 3">
    <name type="scientific">Conexibacter stalactiti</name>
    <dbReference type="NCBI Taxonomy" id="1940611"/>
    <lineage>
        <taxon>Bacteria</taxon>
        <taxon>Bacillati</taxon>
        <taxon>Actinomycetota</taxon>
        <taxon>Thermoleophilia</taxon>
        <taxon>Solirubrobacterales</taxon>
        <taxon>Conexibacteraceae</taxon>
        <taxon>Conexibacter</taxon>
    </lineage>
</organism>
<dbReference type="InterPro" id="IPR016039">
    <property type="entry name" value="Thiolase-like"/>
</dbReference>
<protein>
    <submittedName>
        <fullName evidence="2">Thiolase family protein</fullName>
    </submittedName>
</protein>
<dbReference type="PANTHER" id="PTHR42870:SF1">
    <property type="entry name" value="NON-SPECIFIC LIPID-TRANSFER PROTEIN-LIKE 2"/>
    <property type="match status" value="1"/>
</dbReference>
<reference evidence="2 3" key="2">
    <citation type="submission" date="2023-10" db="EMBL/GenBank/DDBJ databases">
        <authorList>
            <person name="Han X.F."/>
        </authorList>
    </citation>
    <scope>NUCLEOTIDE SEQUENCE [LARGE SCALE GENOMIC DNA]</scope>
    <source>
        <strain evidence="2 3">KCTC 39840</strain>
    </source>
</reference>
<dbReference type="InterPro" id="IPR055140">
    <property type="entry name" value="Thiolase_C_2"/>
</dbReference>
<dbReference type="PANTHER" id="PTHR42870">
    <property type="entry name" value="ACETYL-COA C-ACETYLTRANSFERASE"/>
    <property type="match status" value="1"/>
</dbReference>
<name>A0ABU4HXD5_9ACTN</name>
<dbReference type="SUPFAM" id="SSF53901">
    <property type="entry name" value="Thiolase-like"/>
    <property type="match status" value="1"/>
</dbReference>
<comment type="caution">
    <text evidence="2">The sequence shown here is derived from an EMBL/GenBank/DDBJ whole genome shotgun (WGS) entry which is preliminary data.</text>
</comment>
<feature type="domain" description="Thiolase C-terminal" evidence="1">
    <location>
        <begin position="257"/>
        <end position="380"/>
    </location>
</feature>
<evidence type="ECO:0000313" key="3">
    <source>
        <dbReference type="Proteomes" id="UP001284601"/>
    </source>
</evidence>
<dbReference type="Proteomes" id="UP001284601">
    <property type="component" value="Unassembled WGS sequence"/>
</dbReference>
<reference evidence="3" key="1">
    <citation type="submission" date="2023-07" db="EMBL/GenBank/DDBJ databases">
        <title>Conexibacter stalactiti sp. nov., isolated from stalactites in a lava cave and emended description of the genus Conexibacter.</title>
        <authorList>
            <person name="Lee S.D."/>
        </authorList>
    </citation>
    <scope>NUCLEOTIDE SEQUENCE [LARGE SCALE GENOMIC DNA]</scope>
    <source>
        <strain evidence="3">KCTC 39840</strain>
    </source>
</reference>
<dbReference type="PIRSF" id="PIRSF000429">
    <property type="entry name" value="Ac-CoA_Ac_transf"/>
    <property type="match status" value="1"/>
</dbReference>
<proteinExistence type="predicted"/>
<dbReference type="Gene3D" id="3.40.47.10">
    <property type="match status" value="1"/>
</dbReference>
<keyword evidence="3" id="KW-1185">Reference proteome</keyword>
<dbReference type="RefSeq" id="WP_318600356.1">
    <property type="nucleotide sequence ID" value="NZ_JAWSTH010000108.1"/>
</dbReference>
<dbReference type="CDD" id="cd00829">
    <property type="entry name" value="SCP-x_thiolase"/>
    <property type="match status" value="1"/>
</dbReference>
<evidence type="ECO:0000313" key="2">
    <source>
        <dbReference type="EMBL" id="MDW5597885.1"/>
    </source>
</evidence>